<comment type="caution">
    <text evidence="2">The sequence shown here is derived from an EMBL/GenBank/DDBJ whole genome shotgun (WGS) entry which is preliminary data.</text>
</comment>
<feature type="region of interest" description="Disordered" evidence="1">
    <location>
        <begin position="1"/>
        <end position="20"/>
    </location>
</feature>
<protein>
    <submittedName>
        <fullName evidence="2">Uncharacterized protein</fullName>
    </submittedName>
</protein>
<gene>
    <name evidence="2" type="ORF">SEMRO_2687_G334600.1</name>
</gene>
<proteinExistence type="predicted"/>
<reference evidence="2" key="1">
    <citation type="submission" date="2020-06" db="EMBL/GenBank/DDBJ databases">
        <authorList>
            <consortium name="Plant Systems Biology data submission"/>
        </authorList>
    </citation>
    <scope>NUCLEOTIDE SEQUENCE</scope>
    <source>
        <strain evidence="2">D6</strain>
    </source>
</reference>
<dbReference type="EMBL" id="CAICTM010002685">
    <property type="protein sequence ID" value="CAB9529951.1"/>
    <property type="molecule type" value="Genomic_DNA"/>
</dbReference>
<name>A0A9N8F298_9STRA</name>
<dbReference type="SUPFAM" id="SSF52047">
    <property type="entry name" value="RNI-like"/>
    <property type="match status" value="1"/>
</dbReference>
<accession>A0A9N8F298</accession>
<dbReference type="InterPro" id="IPR032675">
    <property type="entry name" value="LRR_dom_sf"/>
</dbReference>
<dbReference type="AlphaFoldDB" id="A0A9N8F298"/>
<evidence type="ECO:0000313" key="2">
    <source>
        <dbReference type="EMBL" id="CAB9529951.1"/>
    </source>
</evidence>
<sequence length="339" mass="38075">MADDSDEPMDPAMDEEEDEEDIADLEEVKIALKPRCNVLASVKEFRTNKKIGSVELDIYKNWLKDADDEHVFALFDSLGQSKSVRSLTVMSKGSATQSLPVAYLSHCLNEATGLREFKSVHVKWKGDKDDFAMLADTLLDHPSLRVWQLHVESMDPYERAIAAAGQIPTLREMEIQTTEPANDKAGLTNALKSLCTSKSLQKLRLIHVTVKFEILSNVARLLCSNSTLQELFIQGTELDINGGMAMAQMLTANHGLHKFVLQLDKMTSGQKLGEAFIHALDTNTCLEYFQIILDGRMSDMKVVRDMQLMFRDSLRHKYKVSSQVGLSMGVICQRKDEES</sequence>
<dbReference type="Gene3D" id="3.80.10.10">
    <property type="entry name" value="Ribonuclease Inhibitor"/>
    <property type="match status" value="1"/>
</dbReference>
<evidence type="ECO:0000256" key="1">
    <source>
        <dbReference type="SAM" id="MobiDB-lite"/>
    </source>
</evidence>
<dbReference type="Proteomes" id="UP001153069">
    <property type="component" value="Unassembled WGS sequence"/>
</dbReference>
<evidence type="ECO:0000313" key="3">
    <source>
        <dbReference type="Proteomes" id="UP001153069"/>
    </source>
</evidence>
<keyword evidence="3" id="KW-1185">Reference proteome</keyword>
<organism evidence="2 3">
    <name type="scientific">Seminavis robusta</name>
    <dbReference type="NCBI Taxonomy" id="568900"/>
    <lineage>
        <taxon>Eukaryota</taxon>
        <taxon>Sar</taxon>
        <taxon>Stramenopiles</taxon>
        <taxon>Ochrophyta</taxon>
        <taxon>Bacillariophyta</taxon>
        <taxon>Bacillariophyceae</taxon>
        <taxon>Bacillariophycidae</taxon>
        <taxon>Naviculales</taxon>
        <taxon>Naviculaceae</taxon>
        <taxon>Seminavis</taxon>
    </lineage>
</organism>